<dbReference type="RefSeq" id="WP_183402633.1">
    <property type="nucleotide sequence ID" value="NZ_JACHGG010000002.1"/>
</dbReference>
<protein>
    <recommendedName>
        <fullName evidence="4">Glycosyltransferase RgtA/B/C/D-like domain-containing protein</fullName>
    </recommendedName>
</protein>
<sequence length="413" mass="46267">MLVFLALNRHSKARPFTYHSEIWGDKAGYYVYLPAAFTYHFDARAFPDSLDTATGNGFRLQRTTGKVETKYPYGVALLEAPFWAAAQAFAQDKTGFSKAEHKAIDVAAATYFVLGLWLLTATLRRRFSGLVTALTVAVLVSGTNLWYYGLRETGMSHVYSFWAFALLLYLLSNARRPTWYEPDAPLGQVAAIAATVALISVLRPLNLVLALLLWPAGEPRTWGGQLRALFQWRLGVLFLAAAVVLWLPQLAYYRYLHGSWLAYSYGQEGFPNLLTPKLAELWLAPRNGSFLYNPVLLLVLPGSVLLARASSRQAVLALGVWAGASYLYAAWWDYGLGCSYAGRGFVELYPVLAWPLAAAVAYLLQRPQWLRWSTGALLVLVLAYNMRASVRFDGCFYGTHEWDWPAYRTLLLN</sequence>
<accession>A0A7W9T0B4</accession>
<keyword evidence="3" id="KW-1185">Reference proteome</keyword>
<evidence type="ECO:0008006" key="4">
    <source>
        <dbReference type="Google" id="ProtNLM"/>
    </source>
</evidence>
<evidence type="ECO:0000256" key="1">
    <source>
        <dbReference type="SAM" id="Phobius"/>
    </source>
</evidence>
<feature type="transmembrane region" description="Helical" evidence="1">
    <location>
        <begin position="314"/>
        <end position="332"/>
    </location>
</feature>
<feature type="transmembrane region" description="Helical" evidence="1">
    <location>
        <begin position="234"/>
        <end position="255"/>
    </location>
</feature>
<feature type="transmembrane region" description="Helical" evidence="1">
    <location>
        <begin position="344"/>
        <end position="364"/>
    </location>
</feature>
<keyword evidence="1" id="KW-1133">Transmembrane helix</keyword>
<organism evidence="2 3">
    <name type="scientific">Hymenobacter luteus</name>
    <dbReference type="NCBI Taxonomy" id="1411122"/>
    <lineage>
        <taxon>Bacteria</taxon>
        <taxon>Pseudomonadati</taxon>
        <taxon>Bacteroidota</taxon>
        <taxon>Cytophagia</taxon>
        <taxon>Cytophagales</taxon>
        <taxon>Hymenobacteraceae</taxon>
        <taxon>Hymenobacter</taxon>
    </lineage>
</organism>
<keyword evidence="1" id="KW-0472">Membrane</keyword>
<evidence type="ECO:0000313" key="3">
    <source>
        <dbReference type="Proteomes" id="UP000532746"/>
    </source>
</evidence>
<gene>
    <name evidence="2" type="ORF">HNQ93_002083</name>
</gene>
<feature type="transmembrane region" description="Helical" evidence="1">
    <location>
        <begin position="191"/>
        <end position="214"/>
    </location>
</feature>
<name>A0A7W9T0B4_9BACT</name>
<dbReference type="AlphaFoldDB" id="A0A7W9T0B4"/>
<dbReference type="Proteomes" id="UP000532746">
    <property type="component" value="Unassembled WGS sequence"/>
</dbReference>
<keyword evidence="1" id="KW-0812">Transmembrane</keyword>
<evidence type="ECO:0000313" key="2">
    <source>
        <dbReference type="EMBL" id="MBB6059237.1"/>
    </source>
</evidence>
<feature type="transmembrane region" description="Helical" evidence="1">
    <location>
        <begin position="290"/>
        <end position="307"/>
    </location>
</feature>
<comment type="caution">
    <text evidence="2">The sequence shown here is derived from an EMBL/GenBank/DDBJ whole genome shotgun (WGS) entry which is preliminary data.</text>
</comment>
<dbReference type="EMBL" id="JACHGG010000002">
    <property type="protein sequence ID" value="MBB6059237.1"/>
    <property type="molecule type" value="Genomic_DNA"/>
</dbReference>
<feature type="transmembrane region" description="Helical" evidence="1">
    <location>
        <begin position="103"/>
        <end position="121"/>
    </location>
</feature>
<reference evidence="2 3" key="1">
    <citation type="submission" date="2020-08" db="EMBL/GenBank/DDBJ databases">
        <title>Genomic Encyclopedia of Type Strains, Phase IV (KMG-IV): sequencing the most valuable type-strain genomes for metagenomic binning, comparative biology and taxonomic classification.</title>
        <authorList>
            <person name="Goeker M."/>
        </authorList>
    </citation>
    <scope>NUCLEOTIDE SEQUENCE [LARGE SCALE GENOMIC DNA]</scope>
    <source>
        <strain evidence="2 3">DSM 26718</strain>
    </source>
</reference>
<proteinExistence type="predicted"/>
<feature type="transmembrane region" description="Helical" evidence="1">
    <location>
        <begin position="127"/>
        <end position="147"/>
    </location>
</feature>